<proteinExistence type="predicted"/>
<dbReference type="STRING" id="391587.KAOT1_01974"/>
<dbReference type="HOGENOM" id="CLU_398899_0_0_10"/>
<dbReference type="AlphaFoldDB" id="A9E6P2"/>
<dbReference type="eggNOG" id="ENOG503452S">
    <property type="taxonomic scope" value="Bacteria"/>
</dbReference>
<accession>A9E6P2</accession>
<dbReference type="NCBIfam" id="NF045639">
    <property type="entry name" value="GCX_COOH"/>
    <property type="match status" value="1"/>
</dbReference>
<dbReference type="Proteomes" id="UP000002945">
    <property type="component" value="Unassembled WGS sequence"/>
</dbReference>
<evidence type="ECO:0000256" key="1">
    <source>
        <dbReference type="ARBA" id="ARBA00022729"/>
    </source>
</evidence>
<feature type="domain" description="Secretion system C-terminal sorting" evidence="2">
    <location>
        <begin position="618"/>
        <end position="687"/>
    </location>
</feature>
<comment type="caution">
    <text evidence="3">The sequence shown here is derived from an EMBL/GenBank/DDBJ whole genome shotgun (WGS) entry which is preliminary data.</text>
</comment>
<keyword evidence="4" id="KW-1185">Reference proteome</keyword>
<dbReference type="Pfam" id="PF18962">
    <property type="entry name" value="Por_Secre_tail"/>
    <property type="match status" value="1"/>
</dbReference>
<dbReference type="NCBIfam" id="TIGR04183">
    <property type="entry name" value="Por_Secre_tail"/>
    <property type="match status" value="1"/>
</dbReference>
<reference evidence="3 4" key="1">
    <citation type="journal article" date="2011" name="J. Bacteriol.">
        <title>Genome sequence of the algicidal bacterium Kordia algicida OT-1.</title>
        <authorList>
            <person name="Lee H.S."/>
            <person name="Kang S.G."/>
            <person name="Kwon K.K."/>
            <person name="Lee J.H."/>
            <person name="Kim S.J."/>
        </authorList>
    </citation>
    <scope>NUCLEOTIDE SEQUENCE [LARGE SCALE GENOMIC DNA]</scope>
    <source>
        <strain evidence="3 4">OT-1</strain>
    </source>
</reference>
<sequence>MLLNNNIMRILFIIIVLLGLIPVDLEAQTHQQNHEKYWYYRWRLRNHFMKIGPNQGESLIANERGLGNPNHTKMVFGDQTFNLGYFMAILAMEYKQLAENNQNTDQTIKELYYTLYALNRLDMNAESVFREGFTGEPNPQPGDLNGFFVRDDVDKEFYTNNFDHFNNYKIPSESNLIVTNISSDWIHDSEITYDHIVDNEGANSEMSMDQVYTIMMGIAMVQKFIPDGIIYDPNLPFQDGEFDIKKESENILRRIITHCNGKSLGKGNFFPWRIKNPVLERNVKRGANMGQWSYGVSQACINMMMVSSPGSDISDFQNGYSELNEPVTMALILSAAPIFTTDDNANMFGLVTAMSGYASDNFYTGAAFQEMWHLQLIREVLYGETGAISGNILAITNLLNSAPCEGTYMYEYPFDSPDYQWSTNNRILHPDRRGEDEFGVDNNKYPAEYPGLDYMLYHNLYYTLYNQHYNAPFDLVDNVMTTNLPFNNGVQEVGTDALPFNIDTFNTITASNTVHAVGANPSSDGNARVTYRAGYSINLQPDFEVKPGAVFYGYIDPYTCASNGTYQRNAIANDKIDFEGLFLLQGYQPHVEEQEVVSHHFKVFENKEIKEKTSVVLVHPNPSKGMFSVTLKNPTHTATVKIYDLQGRLLFTEEFTGTMSLDFSNKRDGVYLIKIFSEEGVETKKLIKHS</sequence>
<organism evidence="3 4">
    <name type="scientific">Kordia algicida OT-1</name>
    <dbReference type="NCBI Taxonomy" id="391587"/>
    <lineage>
        <taxon>Bacteria</taxon>
        <taxon>Pseudomonadati</taxon>
        <taxon>Bacteroidota</taxon>
        <taxon>Flavobacteriia</taxon>
        <taxon>Flavobacteriales</taxon>
        <taxon>Flavobacteriaceae</taxon>
        <taxon>Kordia</taxon>
    </lineage>
</organism>
<gene>
    <name evidence="3" type="ORF">KAOT1_01974</name>
</gene>
<evidence type="ECO:0000313" key="3">
    <source>
        <dbReference type="EMBL" id="EDP95064.1"/>
    </source>
</evidence>
<dbReference type="EMBL" id="ABIB01000011">
    <property type="protein sequence ID" value="EDP95064.1"/>
    <property type="molecule type" value="Genomic_DNA"/>
</dbReference>
<evidence type="ECO:0000313" key="4">
    <source>
        <dbReference type="Proteomes" id="UP000002945"/>
    </source>
</evidence>
<dbReference type="InterPro" id="IPR055015">
    <property type="entry name" value="GCX_COOH"/>
</dbReference>
<dbReference type="InterPro" id="IPR026444">
    <property type="entry name" value="Secre_tail"/>
</dbReference>
<name>A9E6P2_9FLAO</name>
<keyword evidence="1" id="KW-0732">Signal</keyword>
<protein>
    <recommendedName>
        <fullName evidence="2">Secretion system C-terminal sorting domain-containing protein</fullName>
    </recommendedName>
</protein>
<evidence type="ECO:0000259" key="2">
    <source>
        <dbReference type="Pfam" id="PF18962"/>
    </source>
</evidence>